<evidence type="ECO:0000313" key="1">
    <source>
        <dbReference type="EMBL" id="KAK0613114.1"/>
    </source>
</evidence>
<organism evidence="1 2">
    <name type="scientific">Bombardia bombarda</name>
    <dbReference type="NCBI Taxonomy" id="252184"/>
    <lineage>
        <taxon>Eukaryota</taxon>
        <taxon>Fungi</taxon>
        <taxon>Dikarya</taxon>
        <taxon>Ascomycota</taxon>
        <taxon>Pezizomycotina</taxon>
        <taxon>Sordariomycetes</taxon>
        <taxon>Sordariomycetidae</taxon>
        <taxon>Sordariales</taxon>
        <taxon>Lasiosphaeriaceae</taxon>
        <taxon>Bombardia</taxon>
    </lineage>
</organism>
<dbReference type="Proteomes" id="UP001174934">
    <property type="component" value="Unassembled WGS sequence"/>
</dbReference>
<sequence>MSTKPVLKVFHVSVCHFFRDFASDLRYFRCSGMVLSLARIKNTHLWRECGLSIPLAFKLPRYLVCFFSLLNFAKNSPLTF</sequence>
<name>A0AA39TMW9_9PEZI</name>
<dbReference type="EMBL" id="JAULSR010000008">
    <property type="protein sequence ID" value="KAK0613114.1"/>
    <property type="molecule type" value="Genomic_DNA"/>
</dbReference>
<keyword evidence="2" id="KW-1185">Reference proteome</keyword>
<comment type="caution">
    <text evidence="1">The sequence shown here is derived from an EMBL/GenBank/DDBJ whole genome shotgun (WGS) entry which is preliminary data.</text>
</comment>
<accession>A0AA39TMW9</accession>
<dbReference type="AlphaFoldDB" id="A0AA39TMW9"/>
<proteinExistence type="predicted"/>
<evidence type="ECO:0000313" key="2">
    <source>
        <dbReference type="Proteomes" id="UP001174934"/>
    </source>
</evidence>
<gene>
    <name evidence="1" type="ORF">B0T17DRAFT_542861</name>
</gene>
<protein>
    <submittedName>
        <fullName evidence="1">Uncharacterized protein</fullName>
    </submittedName>
</protein>
<reference evidence="1" key="1">
    <citation type="submission" date="2023-06" db="EMBL/GenBank/DDBJ databases">
        <title>Genome-scale phylogeny and comparative genomics of the fungal order Sordariales.</title>
        <authorList>
            <consortium name="Lawrence Berkeley National Laboratory"/>
            <person name="Hensen N."/>
            <person name="Bonometti L."/>
            <person name="Westerberg I."/>
            <person name="Brannstrom I.O."/>
            <person name="Guillou S."/>
            <person name="Cros-Aarteil S."/>
            <person name="Calhoun S."/>
            <person name="Haridas S."/>
            <person name="Kuo A."/>
            <person name="Mondo S."/>
            <person name="Pangilinan J."/>
            <person name="Riley R."/>
            <person name="LaButti K."/>
            <person name="Andreopoulos B."/>
            <person name="Lipzen A."/>
            <person name="Chen C."/>
            <person name="Yanf M."/>
            <person name="Daum C."/>
            <person name="Ng V."/>
            <person name="Clum A."/>
            <person name="Steindorff A."/>
            <person name="Ohm R."/>
            <person name="Martin F."/>
            <person name="Silar P."/>
            <person name="Natvig D."/>
            <person name="Lalanne C."/>
            <person name="Gautier V."/>
            <person name="Ament-velasquez S.L."/>
            <person name="Kruys A."/>
            <person name="Hutchinson M.I."/>
            <person name="Powell A.J."/>
            <person name="Barry K."/>
            <person name="Miller A.N."/>
            <person name="Grigoriev I.V."/>
            <person name="Debuchy R."/>
            <person name="Gladieux P."/>
            <person name="Thoren M.H."/>
            <person name="Johannesson H."/>
        </authorList>
    </citation>
    <scope>NUCLEOTIDE SEQUENCE</scope>
    <source>
        <strain evidence="1">SMH3391-2</strain>
    </source>
</reference>